<evidence type="ECO:0000256" key="9">
    <source>
        <dbReference type="SAM" id="Phobius"/>
    </source>
</evidence>
<dbReference type="GO" id="GO:0004888">
    <property type="term" value="F:transmembrane signaling receptor activity"/>
    <property type="evidence" value="ECO:0007669"/>
    <property type="project" value="InterPro"/>
</dbReference>
<accession>A0A939D9G2</accession>
<dbReference type="EMBL" id="JAFJZZ010000002">
    <property type="protein sequence ID" value="MBN7773213.1"/>
    <property type="molecule type" value="Genomic_DNA"/>
</dbReference>
<keyword evidence="5 9" id="KW-1133">Transmembrane helix</keyword>
<evidence type="ECO:0000256" key="6">
    <source>
        <dbReference type="ARBA" id="ARBA00023136"/>
    </source>
</evidence>
<keyword evidence="4 9" id="KW-0812">Transmembrane</keyword>
<evidence type="ECO:0000256" key="7">
    <source>
        <dbReference type="ARBA" id="ARBA00029447"/>
    </source>
</evidence>
<sequence>MRKSILWKILVGIIVPVVLCLCILLATLFNLIKSDIEITTQDQLTANSQKAAYQVENFFTQYTQIAEAVASQPDFESFFKNTTKGIYILEAPGYADIKVGMDNAAALDTDTILACWVADFDSSQLTQSDNFTAKPEWDVTSRPWYIKMVKENGTILTAPYIDTASGGLVVTAAAPVYDSTTNQMIGAVGLDITLEKLNSIMASYKLGKTGSFIFLSDDGSVVYDKNNDNIMKNVYEVGLSSEATEAYNSSKEGYLEYTRDNAKLYGYYNLIGNTGWSVLSSLPEKEFYEDYNGLKKLATSISAVILALLIVVIVFISKGIIKPLQKLAHTANQIADGDLDVKLDTKHMDETGQVAQGLGRTVVRLKDYIKYINEISFVLDEIAEGNIVFELQHDYTGEFAKIQVALLKIQNTFSQTLSEIAVAADQVATGSDQLASGAQGLSQGAMQQASSVEELSAAIAEISHDIAKNADNAKLANQISVESAAEVEHGNQQMKHMIAAMEEIKTASNQISNIIKAIDDIAFQTNILALNAAVEAARAGTAGKGFAVVADEVRNLAGKSAEAAKNTTDLIETAIAAVENGTKIVGETAQSLSKIVESAKQSNAVINEISDATGNQSESITQVTVGVDQISFVVQTNSATAEETAAASEELSSQANLLKELIGHFKLK</sequence>
<gene>
    <name evidence="12" type="ORF">JYB65_07550</name>
</gene>
<dbReference type="InterPro" id="IPR033479">
    <property type="entry name" value="dCache_1"/>
</dbReference>
<comment type="similarity">
    <text evidence="7">Belongs to the methyl-accepting chemotaxis (MCP) protein family.</text>
</comment>
<dbReference type="Gene3D" id="1.10.287.950">
    <property type="entry name" value="Methyl-accepting chemotaxis protein"/>
    <property type="match status" value="1"/>
</dbReference>
<dbReference type="CDD" id="cd12913">
    <property type="entry name" value="PDC1_MCP_like"/>
    <property type="match status" value="1"/>
</dbReference>
<keyword evidence="8" id="KW-0807">Transducer</keyword>
<dbReference type="SMART" id="SM00304">
    <property type="entry name" value="HAMP"/>
    <property type="match status" value="1"/>
</dbReference>
<dbReference type="Pfam" id="PF00672">
    <property type="entry name" value="HAMP"/>
    <property type="match status" value="1"/>
</dbReference>
<keyword evidence="13" id="KW-1185">Reference proteome</keyword>
<dbReference type="SMART" id="SM00283">
    <property type="entry name" value="MA"/>
    <property type="match status" value="1"/>
</dbReference>
<dbReference type="SUPFAM" id="SSF58104">
    <property type="entry name" value="Methyl-accepting chemotaxis protein (MCP) signaling domain"/>
    <property type="match status" value="1"/>
</dbReference>
<evidence type="ECO:0000256" key="8">
    <source>
        <dbReference type="PROSITE-ProRule" id="PRU00284"/>
    </source>
</evidence>
<dbReference type="PROSITE" id="PS50111">
    <property type="entry name" value="CHEMOTAXIS_TRANSDUC_2"/>
    <property type="match status" value="1"/>
</dbReference>
<dbReference type="Pfam" id="PF02743">
    <property type="entry name" value="dCache_1"/>
    <property type="match status" value="1"/>
</dbReference>
<dbReference type="SUPFAM" id="SSF103190">
    <property type="entry name" value="Sensory domain-like"/>
    <property type="match status" value="1"/>
</dbReference>
<keyword evidence="6 9" id="KW-0472">Membrane</keyword>
<dbReference type="Pfam" id="PF00015">
    <property type="entry name" value="MCPsignal"/>
    <property type="match status" value="1"/>
</dbReference>
<proteinExistence type="inferred from homology"/>
<feature type="domain" description="Methyl-accepting transducer" evidence="10">
    <location>
        <begin position="423"/>
        <end position="652"/>
    </location>
</feature>
<dbReference type="PANTHER" id="PTHR43531:SF11">
    <property type="entry name" value="METHYL-ACCEPTING CHEMOTAXIS PROTEIN 3"/>
    <property type="match status" value="1"/>
</dbReference>
<evidence type="ECO:0000256" key="5">
    <source>
        <dbReference type="ARBA" id="ARBA00022989"/>
    </source>
</evidence>
<dbReference type="RefSeq" id="WP_206582043.1">
    <property type="nucleotide sequence ID" value="NZ_JAFJZZ010000002.1"/>
</dbReference>
<dbReference type="PRINTS" id="PR00260">
    <property type="entry name" value="CHEMTRNSDUCR"/>
</dbReference>
<dbReference type="PANTHER" id="PTHR43531">
    <property type="entry name" value="PROTEIN ICFG"/>
    <property type="match status" value="1"/>
</dbReference>
<feature type="domain" description="HAMP" evidence="11">
    <location>
        <begin position="318"/>
        <end position="370"/>
    </location>
</feature>
<dbReference type="InterPro" id="IPR004089">
    <property type="entry name" value="MCPsignal_dom"/>
</dbReference>
<feature type="transmembrane region" description="Helical" evidence="9">
    <location>
        <begin position="9"/>
        <end position="32"/>
    </location>
</feature>
<keyword evidence="2" id="KW-1003">Cell membrane</keyword>
<keyword evidence="3" id="KW-0145">Chemotaxis</keyword>
<comment type="caution">
    <text evidence="12">The sequence shown here is derived from an EMBL/GenBank/DDBJ whole genome shotgun (WGS) entry which is preliminary data.</text>
</comment>
<evidence type="ECO:0000313" key="12">
    <source>
        <dbReference type="EMBL" id="MBN7773213.1"/>
    </source>
</evidence>
<dbReference type="Proteomes" id="UP000664545">
    <property type="component" value="Unassembled WGS sequence"/>
</dbReference>
<dbReference type="AlphaFoldDB" id="A0A939D9G2"/>
<feature type="transmembrane region" description="Helical" evidence="9">
    <location>
        <begin position="297"/>
        <end position="316"/>
    </location>
</feature>
<dbReference type="InterPro" id="IPR051310">
    <property type="entry name" value="MCP_chemotaxis"/>
</dbReference>
<protein>
    <submittedName>
        <fullName evidence="12">Methyl-accepting chemotaxis protein</fullName>
    </submittedName>
</protein>
<dbReference type="CDD" id="cd06225">
    <property type="entry name" value="HAMP"/>
    <property type="match status" value="1"/>
</dbReference>
<dbReference type="CDD" id="cd12912">
    <property type="entry name" value="PDC2_MCP_like"/>
    <property type="match status" value="1"/>
</dbReference>
<evidence type="ECO:0000259" key="10">
    <source>
        <dbReference type="PROSITE" id="PS50111"/>
    </source>
</evidence>
<evidence type="ECO:0000313" key="13">
    <source>
        <dbReference type="Proteomes" id="UP000664545"/>
    </source>
</evidence>
<dbReference type="GO" id="GO:0005886">
    <property type="term" value="C:plasma membrane"/>
    <property type="evidence" value="ECO:0007669"/>
    <property type="project" value="UniProtKB-SubCell"/>
</dbReference>
<dbReference type="Gene3D" id="3.30.450.20">
    <property type="entry name" value="PAS domain"/>
    <property type="match status" value="2"/>
</dbReference>
<dbReference type="GO" id="GO:0007165">
    <property type="term" value="P:signal transduction"/>
    <property type="evidence" value="ECO:0007669"/>
    <property type="project" value="UniProtKB-KW"/>
</dbReference>
<dbReference type="InterPro" id="IPR004090">
    <property type="entry name" value="Chemotax_Me-accpt_rcpt"/>
</dbReference>
<evidence type="ECO:0000256" key="1">
    <source>
        <dbReference type="ARBA" id="ARBA00004651"/>
    </source>
</evidence>
<dbReference type="Gene3D" id="1.10.8.500">
    <property type="entry name" value="HAMP domain in histidine kinase"/>
    <property type="match status" value="1"/>
</dbReference>
<organism evidence="12 13">
    <name type="scientific">Clostridium aminobutyricum</name>
    <dbReference type="NCBI Taxonomy" id="33953"/>
    <lineage>
        <taxon>Bacteria</taxon>
        <taxon>Bacillati</taxon>
        <taxon>Bacillota</taxon>
        <taxon>Clostridia</taxon>
        <taxon>Eubacteriales</taxon>
        <taxon>Clostridiaceae</taxon>
        <taxon>Clostridium</taxon>
    </lineage>
</organism>
<evidence type="ECO:0000256" key="4">
    <source>
        <dbReference type="ARBA" id="ARBA00022692"/>
    </source>
</evidence>
<evidence type="ECO:0000256" key="2">
    <source>
        <dbReference type="ARBA" id="ARBA00022475"/>
    </source>
</evidence>
<dbReference type="InterPro" id="IPR003660">
    <property type="entry name" value="HAMP_dom"/>
</dbReference>
<dbReference type="PROSITE" id="PS50885">
    <property type="entry name" value="HAMP"/>
    <property type="match status" value="1"/>
</dbReference>
<name>A0A939D9G2_CLOAM</name>
<evidence type="ECO:0000259" key="11">
    <source>
        <dbReference type="PROSITE" id="PS50885"/>
    </source>
</evidence>
<dbReference type="InterPro" id="IPR029151">
    <property type="entry name" value="Sensor-like_sf"/>
</dbReference>
<comment type="subcellular location">
    <subcellularLocation>
        <location evidence="1">Cell membrane</location>
        <topology evidence="1">Multi-pass membrane protein</topology>
    </subcellularLocation>
</comment>
<evidence type="ECO:0000256" key="3">
    <source>
        <dbReference type="ARBA" id="ARBA00022500"/>
    </source>
</evidence>
<dbReference type="GO" id="GO:0006935">
    <property type="term" value="P:chemotaxis"/>
    <property type="evidence" value="ECO:0007669"/>
    <property type="project" value="UniProtKB-KW"/>
</dbReference>
<reference evidence="12" key="1">
    <citation type="submission" date="2021-02" db="EMBL/GenBank/DDBJ databases">
        <title>Abyssanaerobacter marinus gen.nov., sp., nov, anaerobic bacterium isolated from the Onnuri vent field of Indian Ocean and suggestion of Mogibacteriaceae fam. nov., and proposal of reclassification of ambiguous this family's genus member.</title>
        <authorList>
            <person name="Kim Y.J."/>
            <person name="Yang J.-A."/>
        </authorList>
    </citation>
    <scope>NUCLEOTIDE SEQUENCE</scope>
    <source>
        <strain evidence="12">DSM 2634</strain>
    </source>
</reference>
<dbReference type="CDD" id="cd11386">
    <property type="entry name" value="MCP_signal"/>
    <property type="match status" value="1"/>
</dbReference>